<gene>
    <name evidence="2" type="ORF">PK98_14590</name>
</gene>
<feature type="region of interest" description="Disordered" evidence="1">
    <location>
        <begin position="58"/>
        <end position="82"/>
    </location>
</feature>
<evidence type="ECO:0000313" key="3">
    <source>
        <dbReference type="Proteomes" id="UP000030988"/>
    </source>
</evidence>
<evidence type="ECO:0000313" key="2">
    <source>
        <dbReference type="EMBL" id="KHL24215.1"/>
    </source>
</evidence>
<sequence length="82" mass="9375">MQVMLHLLSVTATPMMHFHVVIDPRQRQTIGRLVMRIWADLQERLRARLDELADAEDSLKSLSAGSSQDRATIDTSESREEL</sequence>
<evidence type="ECO:0000256" key="1">
    <source>
        <dbReference type="SAM" id="MobiDB-lite"/>
    </source>
</evidence>
<keyword evidence="3" id="KW-1185">Reference proteome</keyword>
<feature type="compositionally biased region" description="Polar residues" evidence="1">
    <location>
        <begin position="60"/>
        <end position="75"/>
    </location>
</feature>
<protein>
    <submittedName>
        <fullName evidence="2">Uncharacterized protein</fullName>
    </submittedName>
</protein>
<reference evidence="2 3" key="1">
    <citation type="submission" date="2014-11" db="EMBL/GenBank/DDBJ databases">
        <title>Draft genome sequence of Kirrobacter mercurialis.</title>
        <authorList>
            <person name="Coil D.A."/>
            <person name="Eisen J.A."/>
        </authorList>
    </citation>
    <scope>NUCLEOTIDE SEQUENCE [LARGE SCALE GENOMIC DNA]</scope>
    <source>
        <strain evidence="2 3">Coronado</strain>
    </source>
</reference>
<organism evidence="2 3">
    <name type="scientific">Croceibacterium mercuriale</name>
    <dbReference type="NCBI Taxonomy" id="1572751"/>
    <lineage>
        <taxon>Bacteria</taxon>
        <taxon>Pseudomonadati</taxon>
        <taxon>Pseudomonadota</taxon>
        <taxon>Alphaproteobacteria</taxon>
        <taxon>Sphingomonadales</taxon>
        <taxon>Erythrobacteraceae</taxon>
        <taxon>Croceibacterium</taxon>
    </lineage>
</organism>
<dbReference type="Proteomes" id="UP000030988">
    <property type="component" value="Unassembled WGS sequence"/>
</dbReference>
<dbReference type="EMBL" id="JTDN01000003">
    <property type="protein sequence ID" value="KHL24215.1"/>
    <property type="molecule type" value="Genomic_DNA"/>
</dbReference>
<comment type="caution">
    <text evidence="2">The sequence shown here is derived from an EMBL/GenBank/DDBJ whole genome shotgun (WGS) entry which is preliminary data.</text>
</comment>
<name>A0A0B2BWN0_9SPHN</name>
<accession>A0A0B2BWN0</accession>
<proteinExistence type="predicted"/>
<dbReference type="AlphaFoldDB" id="A0A0B2BWN0"/>